<protein>
    <recommendedName>
        <fullName evidence="3">Phage major capsid protein</fullName>
    </recommendedName>
</protein>
<comment type="caution">
    <text evidence="1">The sequence shown here is derived from an EMBL/GenBank/DDBJ whole genome shotgun (WGS) entry which is preliminary data.</text>
</comment>
<dbReference type="Proteomes" id="UP000623967">
    <property type="component" value="Unassembled WGS sequence"/>
</dbReference>
<gene>
    <name evidence="1" type="ORF">JK635_01900</name>
</gene>
<dbReference type="RefSeq" id="WP_202651900.1">
    <property type="nucleotide sequence ID" value="NZ_JAESWB010000025.1"/>
</dbReference>
<reference evidence="1 2" key="1">
    <citation type="submission" date="2021-01" db="EMBL/GenBank/DDBJ databases">
        <title>Genome public.</title>
        <authorList>
            <person name="Liu C."/>
            <person name="Sun Q."/>
        </authorList>
    </citation>
    <scope>NUCLEOTIDE SEQUENCE [LARGE SCALE GENOMIC DNA]</scope>
    <source>
        <strain evidence="1 2">YIM B02564</strain>
    </source>
</reference>
<evidence type="ECO:0000313" key="1">
    <source>
        <dbReference type="EMBL" id="MBL4950992.1"/>
    </source>
</evidence>
<name>A0ABS1TI57_9BACI</name>
<proteinExistence type="predicted"/>
<sequence>MKNELVKLCVDTVKNPSIVQNFSKGLNPSDVIRKEFFELIGTEKPTYKDLRKHKVEVFEIIEEVLDQTVINGVNEDDFFMQFAETRNVALGDSIEFYVPDNSLLVASELAGNHWDISRQKLDVGSTFTVKTKSFGLAVYADFMQFLAGRIDFAELVNKVAKAIKHKIAQEVAASFAAGAGYLPTEFKATGSYSEDKLMDIVGHVEAATGTTPMIVGTRKALAKVTAGANVALFSENMKDQLNQTGRIAMYNGLVLVQLPNVHKANTFEFAYDDNKLLILPSNDNRPVKLVFEGDSLVKEVSDGTQNMDMSLEYKFMTKFGVQVIFNTLYGEYTLS</sequence>
<keyword evidence="2" id="KW-1185">Reference proteome</keyword>
<evidence type="ECO:0008006" key="3">
    <source>
        <dbReference type="Google" id="ProtNLM"/>
    </source>
</evidence>
<accession>A0ABS1TI57</accession>
<dbReference type="EMBL" id="JAESWB010000025">
    <property type="protein sequence ID" value="MBL4950992.1"/>
    <property type="molecule type" value="Genomic_DNA"/>
</dbReference>
<evidence type="ECO:0000313" key="2">
    <source>
        <dbReference type="Proteomes" id="UP000623967"/>
    </source>
</evidence>
<organism evidence="1 2">
    <name type="scientific">Neobacillus paridis</name>
    <dbReference type="NCBI Taxonomy" id="2803862"/>
    <lineage>
        <taxon>Bacteria</taxon>
        <taxon>Bacillati</taxon>
        <taxon>Bacillota</taxon>
        <taxon>Bacilli</taxon>
        <taxon>Bacillales</taxon>
        <taxon>Bacillaceae</taxon>
        <taxon>Neobacillus</taxon>
    </lineage>
</organism>